<dbReference type="Proteomes" id="UP001521116">
    <property type="component" value="Unassembled WGS sequence"/>
</dbReference>
<dbReference type="EMBL" id="JAJVDC020000152">
    <property type="protein sequence ID" value="KAL1621358.1"/>
    <property type="molecule type" value="Genomic_DNA"/>
</dbReference>
<evidence type="ECO:0000313" key="2">
    <source>
        <dbReference type="EMBL" id="KAL1621358.1"/>
    </source>
</evidence>
<comment type="caution">
    <text evidence="2">The sequence shown here is derived from an EMBL/GenBank/DDBJ whole genome shotgun (WGS) entry which is preliminary data.</text>
</comment>
<evidence type="ECO:0000313" key="3">
    <source>
        <dbReference type="Proteomes" id="UP001521116"/>
    </source>
</evidence>
<feature type="region of interest" description="Disordered" evidence="1">
    <location>
        <begin position="105"/>
        <end position="139"/>
    </location>
</feature>
<reference evidence="2 3" key="1">
    <citation type="submission" date="2024-02" db="EMBL/GenBank/DDBJ databases">
        <title>De novo assembly and annotation of 12 fungi associated with fruit tree decline syndrome in Ontario, Canada.</title>
        <authorList>
            <person name="Sulman M."/>
            <person name="Ellouze W."/>
            <person name="Ilyukhin E."/>
        </authorList>
    </citation>
    <scope>NUCLEOTIDE SEQUENCE [LARGE SCALE GENOMIC DNA]</scope>
    <source>
        <strain evidence="2 3">M1-105</strain>
    </source>
</reference>
<feature type="compositionally biased region" description="Basic and acidic residues" evidence="1">
    <location>
        <begin position="250"/>
        <end position="261"/>
    </location>
</feature>
<keyword evidence="3" id="KW-1185">Reference proteome</keyword>
<feature type="compositionally biased region" description="Polar residues" evidence="1">
    <location>
        <begin position="51"/>
        <end position="60"/>
    </location>
</feature>
<gene>
    <name evidence="2" type="ORF">SLS56_009244</name>
</gene>
<evidence type="ECO:0000256" key="1">
    <source>
        <dbReference type="SAM" id="MobiDB-lite"/>
    </source>
</evidence>
<proteinExistence type="predicted"/>
<feature type="region of interest" description="Disordered" evidence="1">
    <location>
        <begin position="203"/>
        <end position="278"/>
    </location>
</feature>
<feature type="region of interest" description="Disordered" evidence="1">
    <location>
        <begin position="51"/>
        <end position="82"/>
    </location>
</feature>
<protein>
    <submittedName>
        <fullName evidence="2">Uncharacterized protein</fullName>
    </submittedName>
</protein>
<feature type="region of interest" description="Disordered" evidence="1">
    <location>
        <begin position="791"/>
        <end position="812"/>
    </location>
</feature>
<feature type="region of interest" description="Disordered" evidence="1">
    <location>
        <begin position="644"/>
        <end position="665"/>
    </location>
</feature>
<feature type="region of interest" description="Disordered" evidence="1">
    <location>
        <begin position="544"/>
        <end position="611"/>
    </location>
</feature>
<feature type="compositionally biased region" description="Acidic residues" evidence="1">
    <location>
        <begin position="568"/>
        <end position="578"/>
    </location>
</feature>
<name>A0ABR3SIF6_9PEZI</name>
<accession>A0ABR3SIF6</accession>
<sequence length="852" mass="93834">MTNSRRNSFGDLENPFANLNNSLGDWTMPENWALYGGHDFTYDLNDANVLGQNPTSSRSRLFSIPSDPKEQPTQSVSGADSAPKLASQIGDLAWLEDINETLGLSTDDRPKILPRTTTSEPAPHFSLPTSSNVYPEPESSFRSSESPYFAALQQNAIVTYSGFNDTHQASTQACTAFANFGASQHNPPLTLEPSTTFTTAPFYTSSSTAPRPMAAPVSRGSSLSREEIRRRSSNSTNSDGYTAALPTQAYRREKPKFDPKHPWHRINTTTRGVTKRSGKINQYEAEKMYKQGLKNPFGTWRSPNYKFEYYEHGELAKLEYTAEEIKDFIYHHPVNSDSKLRMWIQKTPADSGRRYATPTLAKCRFSDCPSRTAGLNGTIWSGHMRVALDERSFKYQEKADPFYMAGYFHLYCVEKFLDLPEICTLPNVEVLADMRQLANEPNMKWSASLSAVKEGIVAQRFIQSCRKGRSRIRDFEAYPRPHTTLPGADKPHELMLNYRMQKVKEGDRARSSKVSLNKRPQRETQVNINLGDLEVACRAKIAMRKPQPALQSRAKRRQRRSSSWISEVDGDYVSEDEPPERIRKKRRVEEHGPGAVAAEQRHQQAMAPATPAVQLARQQSINNTAYLALGAGYPEYAWPQYTSDPTAASTSAPAPTFAPAANAPAPTQISTPSIAPDNLAALLDFATAPSEQPLPLLPDYPPIANGSPADHTTVVRRDLAIPDSYSLTADFTLTKPTKRAAAAAAELAARSPFKRERLSTAAELHSFPLSDISANVPPAAPVRRADVGGVVDEEVSPRSKRASAGMAVAGRRRSGRLSEKSAAVVVVADNGGRRRSSRLSAGLGGLLLAGVA</sequence>
<organism evidence="2 3">
    <name type="scientific">Neofusicoccum ribis</name>
    <dbReference type="NCBI Taxonomy" id="45134"/>
    <lineage>
        <taxon>Eukaryota</taxon>
        <taxon>Fungi</taxon>
        <taxon>Dikarya</taxon>
        <taxon>Ascomycota</taxon>
        <taxon>Pezizomycotina</taxon>
        <taxon>Dothideomycetes</taxon>
        <taxon>Dothideomycetes incertae sedis</taxon>
        <taxon>Botryosphaeriales</taxon>
        <taxon>Botryosphaeriaceae</taxon>
        <taxon>Neofusicoccum</taxon>
    </lineage>
</organism>